<dbReference type="OrthoDB" id="9810601at2"/>
<gene>
    <name evidence="6" type="ORF">CXB77_15760</name>
</gene>
<dbReference type="InterPro" id="IPR003825">
    <property type="entry name" value="Colicin-V_CvpA"/>
</dbReference>
<reference evidence="6 7" key="1">
    <citation type="submission" date="2018-01" db="EMBL/GenBank/DDBJ databases">
        <title>The complete genome sequence of Chromatium okenii LaCa, a purple sulfur bacterium with a turbulent life.</title>
        <authorList>
            <person name="Luedin S.M."/>
            <person name="Liechti N."/>
            <person name="Storelli N."/>
            <person name="Danza F."/>
            <person name="Wittwer M."/>
            <person name="Pothier J.F."/>
            <person name="Tonolla M.A."/>
        </authorList>
    </citation>
    <scope>NUCLEOTIDE SEQUENCE [LARGE SCALE GENOMIC DNA]</scope>
    <source>
        <strain evidence="6 7">LaCa</strain>
    </source>
</reference>
<dbReference type="InterPro" id="IPR052719">
    <property type="entry name" value="CvpA-like"/>
</dbReference>
<evidence type="ECO:0000256" key="2">
    <source>
        <dbReference type="ARBA" id="ARBA00022692"/>
    </source>
</evidence>
<dbReference type="RefSeq" id="WP_105074598.1">
    <property type="nucleotide sequence ID" value="NZ_PPGH01000037.1"/>
</dbReference>
<proteinExistence type="predicted"/>
<dbReference type="PANTHER" id="PTHR36926">
    <property type="entry name" value="COLICIN V PRODUCTION PROTEIN"/>
    <property type="match status" value="1"/>
</dbReference>
<evidence type="ECO:0000313" key="6">
    <source>
        <dbReference type="EMBL" id="PQJ95573.1"/>
    </source>
</evidence>
<keyword evidence="4 5" id="KW-0472">Membrane</keyword>
<comment type="caution">
    <text evidence="6">The sequence shown here is derived from an EMBL/GenBank/DDBJ whole genome shotgun (WGS) entry which is preliminary data.</text>
</comment>
<comment type="subcellular location">
    <subcellularLocation>
        <location evidence="1">Membrane</location>
        <topology evidence="1">Multi-pass membrane protein</topology>
    </subcellularLocation>
</comment>
<dbReference type="GO" id="GO:0009403">
    <property type="term" value="P:toxin biosynthetic process"/>
    <property type="evidence" value="ECO:0007669"/>
    <property type="project" value="InterPro"/>
</dbReference>
<protein>
    <submittedName>
        <fullName evidence="6">Colicin V production CvpA</fullName>
    </submittedName>
</protein>
<dbReference type="PANTHER" id="PTHR36926:SF1">
    <property type="entry name" value="COLICIN V PRODUCTION PROTEIN"/>
    <property type="match status" value="1"/>
</dbReference>
<feature type="transmembrane region" description="Helical" evidence="5">
    <location>
        <begin position="46"/>
        <end position="70"/>
    </location>
</feature>
<feature type="transmembrane region" description="Helical" evidence="5">
    <location>
        <begin position="82"/>
        <end position="104"/>
    </location>
</feature>
<evidence type="ECO:0000256" key="1">
    <source>
        <dbReference type="ARBA" id="ARBA00004141"/>
    </source>
</evidence>
<dbReference type="Pfam" id="PF02674">
    <property type="entry name" value="Colicin_V"/>
    <property type="match status" value="1"/>
</dbReference>
<evidence type="ECO:0000313" key="7">
    <source>
        <dbReference type="Proteomes" id="UP000239936"/>
    </source>
</evidence>
<accession>A0A2S7XPU2</accession>
<evidence type="ECO:0000256" key="5">
    <source>
        <dbReference type="SAM" id="Phobius"/>
    </source>
</evidence>
<dbReference type="GO" id="GO:0016020">
    <property type="term" value="C:membrane"/>
    <property type="evidence" value="ECO:0007669"/>
    <property type="project" value="UniProtKB-SubCell"/>
</dbReference>
<dbReference type="AlphaFoldDB" id="A0A2S7XPU2"/>
<sequence>MDAGIVRELLSFVTWMMSLVLAWLFHRDVAQLLSTQLAQPSLRIAIAFTGLMFFGLIIGTILTTVTTKVISKVGLTRVNHIIGLLFGMLRGLIIVAMLVFLAALTPLPTAAWWQESTFISYLLNGANWFVNQIPADVRERLKQL</sequence>
<evidence type="ECO:0000256" key="4">
    <source>
        <dbReference type="ARBA" id="ARBA00023136"/>
    </source>
</evidence>
<keyword evidence="2 5" id="KW-0812">Transmembrane</keyword>
<keyword evidence="3 5" id="KW-1133">Transmembrane helix</keyword>
<keyword evidence="7" id="KW-1185">Reference proteome</keyword>
<dbReference type="EMBL" id="PPGH01000037">
    <property type="protein sequence ID" value="PQJ95573.1"/>
    <property type="molecule type" value="Genomic_DNA"/>
</dbReference>
<dbReference type="Proteomes" id="UP000239936">
    <property type="component" value="Unassembled WGS sequence"/>
</dbReference>
<name>A0A2S7XPU2_9GAMM</name>
<feature type="transmembrane region" description="Helical" evidence="5">
    <location>
        <begin position="9"/>
        <end position="26"/>
    </location>
</feature>
<evidence type="ECO:0000256" key="3">
    <source>
        <dbReference type="ARBA" id="ARBA00022989"/>
    </source>
</evidence>
<organism evidence="6 7">
    <name type="scientific">Chromatium okenii</name>
    <dbReference type="NCBI Taxonomy" id="61644"/>
    <lineage>
        <taxon>Bacteria</taxon>
        <taxon>Pseudomonadati</taxon>
        <taxon>Pseudomonadota</taxon>
        <taxon>Gammaproteobacteria</taxon>
        <taxon>Chromatiales</taxon>
        <taxon>Chromatiaceae</taxon>
        <taxon>Chromatium</taxon>
    </lineage>
</organism>